<dbReference type="RefSeq" id="WP_118058663.1">
    <property type="nucleotide sequence ID" value="NZ_WCTR01000004.1"/>
</dbReference>
<evidence type="ECO:0000313" key="2">
    <source>
        <dbReference type="EMBL" id="KAB4214263.1"/>
    </source>
</evidence>
<dbReference type="Proteomes" id="UP000466952">
    <property type="component" value="Unassembled WGS sequence"/>
</dbReference>
<keyword evidence="2" id="KW-0540">Nuclease</keyword>
<gene>
    <name evidence="2" type="ORF">GAP55_06340</name>
</gene>
<organism evidence="2 3">
    <name type="scientific">Bacteroides uniformis</name>
    <dbReference type="NCBI Taxonomy" id="820"/>
    <lineage>
        <taxon>Bacteria</taxon>
        <taxon>Pseudomonadati</taxon>
        <taxon>Bacteroidota</taxon>
        <taxon>Bacteroidia</taxon>
        <taxon>Bacteroidales</taxon>
        <taxon>Bacteroidaceae</taxon>
        <taxon>Bacteroides</taxon>
    </lineage>
</organism>
<dbReference type="InterPro" id="IPR018310">
    <property type="entry name" value="Put_endonuclease_Z1-dom"/>
</dbReference>
<evidence type="ECO:0000259" key="1">
    <source>
        <dbReference type="Pfam" id="PF10593"/>
    </source>
</evidence>
<dbReference type="EMBL" id="WCTR01000004">
    <property type="protein sequence ID" value="KAB4214263.1"/>
    <property type="molecule type" value="Genomic_DNA"/>
</dbReference>
<dbReference type="AlphaFoldDB" id="A0A7J5HPN0"/>
<sequence length="754" mass="86254">MSTTIIKLKSKHKPLQVINPAGDLFESFAAYKGMEGESLSNLRNETAHILSFCNKHDDTKAKSVTHLAFGYVQSGKTMSFTALTAMARDNGYRLIVYLAGSAKNLCDQTYDRLRTDLFDRDSHHYRMVKEDKQMADSIRKGMLLSKKPILLIPILKHYTHIDALTKVCKTEVFKNALKGETVIIIDDEADQASLNNYGYQNSKTGEFKMSRTYESILKLRLALPGHSYVQYTATPQAQILISIDDILSPKSHTVLSPGAAYTGGKLFFKNEPANIVGGSLIKKIPNDEAYHVRNNDLDKMPTSLHEALWFHVMTTAILVHLQEKIQYLSMMVHPDNPVKSSAKFRDWVKDELERYSKYLLKPEGHDSRRRIITELKDKIYPEVIKYMNKDEIPPFDDVLPFLSDAINDCQLHFVNSKKDGEKEIDWSLGSMHILFGAQLLNRGFTINNLSTTYMPRHTVGVATADTIEQRCRFFGYKMKYIKSCRVYLPEQSITNYVDYVDNEEELRTILKNSDTLKEAGHALMSSPNLQQCRKNVLPSDLVKTTMDGNCKMEAFDNPDVIQHNNSVAAAFVKKLEKEKNISHTLYKSTTKQREHRVWNLTIDEAVDFLLDFQFASVAEAVRRDNTVRYIKYLAAWPGCKIDHVEFMQMAYDGKPMRRSFNPDKAKIKSTFYTGADKDSSIYPGDQNVHMSEDTITIQLYNFELTPCFPNRPTAHTLSINYPKKLSTAYCTNNQEIEDIDTLFKEIEEEYESNA</sequence>
<feature type="domain" description="Putative endonuclease Z1" evidence="1">
    <location>
        <begin position="303"/>
        <end position="516"/>
    </location>
</feature>
<dbReference type="GO" id="GO:0004519">
    <property type="term" value="F:endonuclease activity"/>
    <property type="evidence" value="ECO:0007669"/>
    <property type="project" value="UniProtKB-KW"/>
</dbReference>
<evidence type="ECO:0000313" key="3">
    <source>
        <dbReference type="Proteomes" id="UP000466952"/>
    </source>
</evidence>
<keyword evidence="2" id="KW-0255">Endonuclease</keyword>
<protein>
    <submittedName>
        <fullName evidence="2">Endonuclease</fullName>
    </submittedName>
</protein>
<proteinExistence type="predicted"/>
<comment type="caution">
    <text evidence="2">The sequence shown here is derived from an EMBL/GenBank/DDBJ whole genome shotgun (WGS) entry which is preliminary data.</text>
</comment>
<reference evidence="2 3" key="1">
    <citation type="journal article" date="2019" name="Nat. Med.">
        <title>A library of human gut bacterial isolates paired with longitudinal multiomics data enables mechanistic microbiome research.</title>
        <authorList>
            <person name="Poyet M."/>
            <person name="Groussin M."/>
            <person name="Gibbons S.M."/>
            <person name="Avila-Pacheco J."/>
            <person name="Jiang X."/>
            <person name="Kearney S.M."/>
            <person name="Perrotta A.R."/>
            <person name="Berdy B."/>
            <person name="Zhao S."/>
            <person name="Lieberman T.D."/>
            <person name="Swanson P.K."/>
            <person name="Smith M."/>
            <person name="Roesemann S."/>
            <person name="Alexander J.E."/>
            <person name="Rich S.A."/>
            <person name="Livny J."/>
            <person name="Vlamakis H."/>
            <person name="Clish C."/>
            <person name="Bullock K."/>
            <person name="Deik A."/>
            <person name="Scott J."/>
            <person name="Pierce K.A."/>
            <person name="Xavier R.J."/>
            <person name="Alm E.J."/>
        </authorList>
    </citation>
    <scope>NUCLEOTIDE SEQUENCE [LARGE SCALE GENOMIC DNA]</scope>
    <source>
        <strain evidence="2 3">BIOML-A11</strain>
    </source>
</reference>
<name>A0A7J5HPN0_BACUN</name>
<accession>A0A7J5HPN0</accession>
<keyword evidence="2" id="KW-0378">Hydrolase</keyword>
<dbReference type="Pfam" id="PF10593">
    <property type="entry name" value="Z1"/>
    <property type="match status" value="1"/>
</dbReference>